<evidence type="ECO:0000256" key="1">
    <source>
        <dbReference type="SAM" id="Phobius"/>
    </source>
</evidence>
<dbReference type="AlphaFoldDB" id="G0QVS4"/>
<keyword evidence="1" id="KW-1133">Transmembrane helix</keyword>
<accession>G0QVS4</accession>
<evidence type="ECO:0008006" key="4">
    <source>
        <dbReference type="Google" id="ProtNLM"/>
    </source>
</evidence>
<feature type="transmembrane region" description="Helical" evidence="1">
    <location>
        <begin position="96"/>
        <end position="115"/>
    </location>
</feature>
<gene>
    <name evidence="2" type="ORF">IMG5_125910</name>
</gene>
<evidence type="ECO:0000313" key="2">
    <source>
        <dbReference type="EMBL" id="EGR30680.1"/>
    </source>
</evidence>
<feature type="non-terminal residue" evidence="2">
    <location>
        <position position="1"/>
    </location>
</feature>
<dbReference type="RefSeq" id="XP_004032267.1">
    <property type="nucleotide sequence ID" value="XM_004032219.1"/>
</dbReference>
<dbReference type="InParanoid" id="G0QVS4"/>
<proteinExistence type="predicted"/>
<organism evidence="2 3">
    <name type="scientific">Ichthyophthirius multifiliis</name>
    <name type="common">White spot disease agent</name>
    <name type="synonym">Ich</name>
    <dbReference type="NCBI Taxonomy" id="5932"/>
    <lineage>
        <taxon>Eukaryota</taxon>
        <taxon>Sar</taxon>
        <taxon>Alveolata</taxon>
        <taxon>Ciliophora</taxon>
        <taxon>Intramacronucleata</taxon>
        <taxon>Oligohymenophorea</taxon>
        <taxon>Hymenostomatida</taxon>
        <taxon>Ophryoglenina</taxon>
        <taxon>Ichthyophthirius</taxon>
    </lineage>
</organism>
<evidence type="ECO:0000313" key="3">
    <source>
        <dbReference type="Proteomes" id="UP000008983"/>
    </source>
</evidence>
<keyword evidence="1" id="KW-0812">Transmembrane</keyword>
<keyword evidence="1" id="KW-0472">Membrane</keyword>
<keyword evidence="3" id="KW-1185">Reference proteome</keyword>
<dbReference type="GeneID" id="14906798"/>
<name>G0QVS4_ICHMU</name>
<sequence length="220" mass="26295">LHQNKTIINEKVNNQILSNQIQIQQSQSGIHTQKYKQKKEIFILSWYKWTLIIYFSQTYLDIYNADCISISIQVYKTQKIKEYKISIQLNQDIKQVQQLGTFFFLILLLLGILNIEQFENLLIFRESRAAIIPEFLNLFYKRQIFSILKYPGTYQKTINSYFNESMSFVDSESVFQFQQLTGNMELQLQLQYISQILQRIMILFLQLNKEKLYNIGIIQI</sequence>
<reference evidence="2 3" key="1">
    <citation type="submission" date="2011-07" db="EMBL/GenBank/DDBJ databases">
        <authorList>
            <person name="Coyne R."/>
            <person name="Brami D."/>
            <person name="Johnson J."/>
            <person name="Hostetler J."/>
            <person name="Hannick L."/>
            <person name="Clark T."/>
            <person name="Cassidy-Hanley D."/>
            <person name="Inman J."/>
        </authorList>
    </citation>
    <scope>NUCLEOTIDE SEQUENCE [LARGE SCALE GENOMIC DNA]</scope>
    <source>
        <strain evidence="2 3">G5</strain>
    </source>
</reference>
<protein>
    <recommendedName>
        <fullName evidence="4">Transmembrane protein</fullName>
    </recommendedName>
</protein>
<dbReference type="Proteomes" id="UP000008983">
    <property type="component" value="Unassembled WGS sequence"/>
</dbReference>
<dbReference type="EMBL" id="GL983957">
    <property type="protein sequence ID" value="EGR30680.1"/>
    <property type="molecule type" value="Genomic_DNA"/>
</dbReference>